<dbReference type="SUPFAM" id="SSF53335">
    <property type="entry name" value="S-adenosyl-L-methionine-dependent methyltransferases"/>
    <property type="match status" value="1"/>
</dbReference>
<dbReference type="GO" id="GO:0000234">
    <property type="term" value="F:phosphoethanolamine N-methyltransferase activity"/>
    <property type="evidence" value="ECO:0007669"/>
    <property type="project" value="UniProtKB-EC"/>
</dbReference>
<reference evidence="7 9" key="2">
    <citation type="submission" date="2018-06" db="EMBL/GenBank/DDBJ databases">
        <authorList>
            <consortium name="Pathogen Informatics"/>
            <person name="Doyle S."/>
        </authorList>
    </citation>
    <scope>NUCLEOTIDE SEQUENCE [LARGE SCALE GENOMIC DNA]</scope>
    <source>
        <strain evidence="7 9">NCTC12388</strain>
    </source>
</reference>
<feature type="domain" description="Methyltransferase type 11" evidence="5">
    <location>
        <begin position="41"/>
        <end position="130"/>
    </location>
</feature>
<dbReference type="Gene3D" id="3.40.50.150">
    <property type="entry name" value="Vaccinia Virus protein VP39"/>
    <property type="match status" value="1"/>
</dbReference>
<dbReference type="RefSeq" id="WP_058498416.1">
    <property type="nucleotide sequence ID" value="NZ_CAAAHW010000010.1"/>
</dbReference>
<dbReference type="AlphaFoldDB" id="A0A378J168"/>
<protein>
    <submittedName>
        <fullName evidence="7">Ubiquinone/menaquinone biosynthesis methyltransferase</fullName>
    </submittedName>
</protein>
<evidence type="ECO:0000313" key="6">
    <source>
        <dbReference type="EMBL" id="KTD11805.1"/>
    </source>
</evidence>
<dbReference type="GO" id="GO:0032259">
    <property type="term" value="P:methylation"/>
    <property type="evidence" value="ECO:0007669"/>
    <property type="project" value="UniProtKB-KW"/>
</dbReference>
<evidence type="ECO:0000256" key="2">
    <source>
        <dbReference type="ARBA" id="ARBA00022603"/>
    </source>
</evidence>
<organism evidence="7 9">
    <name type="scientific">Legionella gratiana</name>
    <dbReference type="NCBI Taxonomy" id="45066"/>
    <lineage>
        <taxon>Bacteria</taxon>
        <taxon>Pseudomonadati</taxon>
        <taxon>Pseudomonadota</taxon>
        <taxon>Gammaproteobacteria</taxon>
        <taxon>Legionellales</taxon>
        <taxon>Legionellaceae</taxon>
        <taxon>Legionella</taxon>
    </lineage>
</organism>
<dbReference type="PANTHER" id="PTHR44307">
    <property type="entry name" value="PHOSPHOETHANOLAMINE METHYLTRANSFERASE"/>
    <property type="match status" value="1"/>
</dbReference>
<keyword evidence="7" id="KW-0830">Ubiquinone</keyword>
<evidence type="ECO:0000259" key="5">
    <source>
        <dbReference type="Pfam" id="PF08241"/>
    </source>
</evidence>
<dbReference type="CDD" id="cd02440">
    <property type="entry name" value="AdoMet_MTases"/>
    <property type="match status" value="1"/>
</dbReference>
<comment type="pathway">
    <text evidence="4">Phospholipid metabolism.</text>
</comment>
<evidence type="ECO:0000256" key="3">
    <source>
        <dbReference type="ARBA" id="ARBA00022679"/>
    </source>
</evidence>
<dbReference type="Pfam" id="PF08241">
    <property type="entry name" value="Methyltransf_11"/>
    <property type="match status" value="1"/>
</dbReference>
<dbReference type="Proteomes" id="UP000054691">
    <property type="component" value="Unassembled WGS sequence"/>
</dbReference>
<comment type="pathway">
    <text evidence="1">Lipid metabolism.</text>
</comment>
<evidence type="ECO:0000313" key="8">
    <source>
        <dbReference type="Proteomes" id="UP000054691"/>
    </source>
</evidence>
<dbReference type="OrthoDB" id="529208at2"/>
<dbReference type="PANTHER" id="PTHR44307:SF2">
    <property type="entry name" value="PHOSPHOETHANOLAMINE METHYLTRANSFERASE ISOFORM X1"/>
    <property type="match status" value="1"/>
</dbReference>
<dbReference type="Proteomes" id="UP000254476">
    <property type="component" value="Unassembled WGS sequence"/>
</dbReference>
<dbReference type="InterPro" id="IPR029063">
    <property type="entry name" value="SAM-dependent_MTases_sf"/>
</dbReference>
<evidence type="ECO:0000256" key="4">
    <source>
        <dbReference type="ARBA" id="ARBA00025707"/>
    </source>
</evidence>
<dbReference type="InterPro" id="IPR013216">
    <property type="entry name" value="Methyltransf_11"/>
</dbReference>
<keyword evidence="3 7" id="KW-0808">Transferase</keyword>
<dbReference type="STRING" id="45066.Lgra_1263"/>
<accession>A0A378J168</accession>
<evidence type="ECO:0000313" key="7">
    <source>
        <dbReference type="EMBL" id="STX40711.1"/>
    </source>
</evidence>
<evidence type="ECO:0000256" key="1">
    <source>
        <dbReference type="ARBA" id="ARBA00005189"/>
    </source>
</evidence>
<sequence length="244" mass="28299">MSISKLAQAYLRGGDFSHPGEIEAIHYTMNPIIKNPKQLLLDVGCGLGGTASYIQQNGWGKVTGIDIDQEVLDYARKHYPESSFFKCDASQSHNFFQDKKFQIIYLFCSFFCFSKQEESLSSLSHVAARDCNLIIFDYRQFVDYPLDDPFVWSKNSPHFYPIDSSIETKLKTSGWCMKKQVDISDKLKKWYEHFITEFDKKREGYIKQFGEELFNKMHYGYSCLLDNICQRKIGGSIIYAKLIN</sequence>
<dbReference type="EMBL" id="LNYE01000020">
    <property type="protein sequence ID" value="KTD11805.1"/>
    <property type="molecule type" value="Genomic_DNA"/>
</dbReference>
<proteinExistence type="predicted"/>
<dbReference type="EMBL" id="UGOB01000001">
    <property type="protein sequence ID" value="STX40711.1"/>
    <property type="molecule type" value="Genomic_DNA"/>
</dbReference>
<gene>
    <name evidence="6" type="ORF">Lgra_1263</name>
    <name evidence="7" type="ORF">NCTC12388_00020</name>
</gene>
<evidence type="ECO:0000313" key="9">
    <source>
        <dbReference type="Proteomes" id="UP000254476"/>
    </source>
</evidence>
<keyword evidence="2 7" id="KW-0489">Methyltransferase</keyword>
<reference evidence="6 8" key="1">
    <citation type="submission" date="2015-11" db="EMBL/GenBank/DDBJ databases">
        <title>Genomic analysis of 38 Legionella species identifies large and diverse effector repertoires.</title>
        <authorList>
            <person name="Burstein D."/>
            <person name="Amaro F."/>
            <person name="Zusman T."/>
            <person name="Lifshitz Z."/>
            <person name="Cohen O."/>
            <person name="Gilbert J.A."/>
            <person name="Pupko T."/>
            <person name="Shuman H.A."/>
            <person name="Segal G."/>
        </authorList>
    </citation>
    <scope>NUCLEOTIDE SEQUENCE [LARGE SCALE GENOMIC DNA]</scope>
    <source>
        <strain evidence="6 8">Lyon 8420412</strain>
    </source>
</reference>
<keyword evidence="8" id="KW-1185">Reference proteome</keyword>
<name>A0A378J168_9GAMM</name>